<comment type="caution">
    <text evidence="2">The sequence shown here is derived from an EMBL/GenBank/DDBJ whole genome shotgun (WGS) entry which is preliminary data.</text>
</comment>
<feature type="region of interest" description="Disordered" evidence="1">
    <location>
        <begin position="1"/>
        <end position="22"/>
    </location>
</feature>
<dbReference type="EMBL" id="AEVN01000051">
    <property type="protein sequence ID" value="EFY04778.1"/>
    <property type="molecule type" value="Genomic_DNA"/>
</dbReference>
<protein>
    <recommendedName>
        <fullName evidence="4">RloB-like protein</fullName>
    </recommendedName>
</protein>
<dbReference type="RefSeq" id="WP_009145621.1">
    <property type="nucleotide sequence ID" value="NZ_GL830888.1"/>
</dbReference>
<keyword evidence="3" id="KW-1185">Reference proteome</keyword>
<dbReference type="HOGENOM" id="CLU_090993_1_0_9"/>
<gene>
    <name evidence="2" type="ORF">HMPREF9443_01262</name>
</gene>
<dbReference type="eggNOG" id="ENOG5032SNM">
    <property type="taxonomic scope" value="Bacteria"/>
</dbReference>
<evidence type="ECO:0000256" key="1">
    <source>
        <dbReference type="SAM" id="MobiDB-lite"/>
    </source>
</evidence>
<dbReference type="AlphaFoldDB" id="E8LEH8"/>
<sequence length="225" mass="26170">MAMSLKPPKKGDLKKSWLKPRRDTPKKIQPEYHLITTEGISTEPAYFQGVKNTINSKYRGRVQLDIIGVGDNTLNLLQKVKQKVAKSSNIYKHVWIVYDTDDFPAQNIDKVVDLCHTYSNEETTYHALWSNQCIELWFLLHFSFIHSDLHRQEYWAKLSSCLAKLNTSEYKKNRSDMYQLLEPYMEQVISNAKKLANINKGKKASQFTPGTEVYRLIEKLLPSLK</sequence>
<evidence type="ECO:0000313" key="2">
    <source>
        <dbReference type="EMBL" id="EFY04778.1"/>
    </source>
</evidence>
<dbReference type="Proteomes" id="UP000004923">
    <property type="component" value="Unassembled WGS sequence"/>
</dbReference>
<evidence type="ECO:0008006" key="4">
    <source>
        <dbReference type="Google" id="ProtNLM"/>
    </source>
</evidence>
<dbReference type="Pfam" id="PF13707">
    <property type="entry name" value="RloB"/>
    <property type="match status" value="1"/>
</dbReference>
<dbReference type="InterPro" id="IPR025591">
    <property type="entry name" value="RloB"/>
</dbReference>
<reference evidence="2 3" key="1">
    <citation type="submission" date="2011-01" db="EMBL/GenBank/DDBJ databases">
        <authorList>
            <person name="Weinstock G."/>
            <person name="Sodergren E."/>
            <person name="Clifton S."/>
            <person name="Fulton L."/>
            <person name="Fulton B."/>
            <person name="Courtney L."/>
            <person name="Fronick C."/>
            <person name="Harrison M."/>
            <person name="Strong C."/>
            <person name="Farmer C."/>
            <person name="Delahaunty K."/>
            <person name="Markovic C."/>
            <person name="Hall O."/>
            <person name="Minx P."/>
            <person name="Tomlinson C."/>
            <person name="Mitreva M."/>
            <person name="Hou S."/>
            <person name="Chen J."/>
            <person name="Wollam A."/>
            <person name="Pepin K.H."/>
            <person name="Johnson M."/>
            <person name="Bhonagiri V."/>
            <person name="Zhang X."/>
            <person name="Suruliraj S."/>
            <person name="Warren W."/>
            <person name="Chinwalla A."/>
            <person name="Mardis E.R."/>
            <person name="Wilson R.K."/>
        </authorList>
    </citation>
    <scope>NUCLEOTIDE SEQUENCE [LARGE SCALE GENOMIC DNA]</scope>
    <source>
        <strain evidence="2 3">YIT 12067</strain>
    </source>
</reference>
<feature type="compositionally biased region" description="Basic and acidic residues" evidence="1">
    <location>
        <begin position="9"/>
        <end position="22"/>
    </location>
</feature>
<evidence type="ECO:0000313" key="3">
    <source>
        <dbReference type="Proteomes" id="UP000004923"/>
    </source>
</evidence>
<accession>E8LEH8</accession>
<name>E8LEH8_9FIRM</name>
<proteinExistence type="predicted"/>
<organism evidence="2 3">
    <name type="scientific">Phascolarctobacterium succinatutens YIT 12067</name>
    <dbReference type="NCBI Taxonomy" id="626939"/>
    <lineage>
        <taxon>Bacteria</taxon>
        <taxon>Bacillati</taxon>
        <taxon>Bacillota</taxon>
        <taxon>Negativicutes</taxon>
        <taxon>Acidaminococcales</taxon>
        <taxon>Acidaminococcaceae</taxon>
        <taxon>Phascolarctobacterium</taxon>
    </lineage>
</organism>